<keyword evidence="2" id="KW-0813">Transport</keyword>
<dbReference type="PIRSF" id="PIRSF002741">
    <property type="entry name" value="MppA"/>
    <property type="match status" value="1"/>
</dbReference>
<dbReference type="KEGG" id="tfl:RPIT_12420"/>
<dbReference type="RefSeq" id="WP_077343715.1">
    <property type="nucleotide sequence ID" value="NZ_CP019605.1"/>
</dbReference>
<accession>A0A1Q2CHA8</accession>
<dbReference type="GO" id="GO:0015833">
    <property type="term" value="P:peptide transport"/>
    <property type="evidence" value="ECO:0007669"/>
    <property type="project" value="TreeGrafter"/>
</dbReference>
<evidence type="ECO:0000313" key="4">
    <source>
        <dbReference type="EMBL" id="AQP45508.1"/>
    </source>
</evidence>
<protein>
    <submittedName>
        <fullName evidence="4">ABC transporter substrate-binding protein</fullName>
    </submittedName>
</protein>
<evidence type="ECO:0000256" key="2">
    <source>
        <dbReference type="ARBA" id="ARBA00022448"/>
    </source>
</evidence>
<comment type="similarity">
    <text evidence="1">Belongs to the bacterial solute-binding protein 5 family.</text>
</comment>
<evidence type="ECO:0000256" key="3">
    <source>
        <dbReference type="ARBA" id="ARBA00022729"/>
    </source>
</evidence>
<sequence length="554" mass="59074">MTNPQFDRRSLLKVAGVFGAAASISVGVAACSPANTTATTPAGTTPAGTASAGATTSAAAPATSTAAASEDGTITAGISYELGTNGYDPMTTTAALTVAANWHTMEGLTEIHPATREVYAALGADMPTQVDDTTWEVTLRDGAVFHDGSPVTTEDVVFSFERVLDPANTSLYASFLGFMEGVEAKDDTTVTIKTKYPFSLVPARLSVVKVVPKAAVEADASAYDLNPIGTGAYKMTDNGASSQQVVFERNDDYNGPYPARAATMTWQILPDAATRTNAISSDTVQAIDSVPAADLATLAQTKSVAAEQGFGLVFIMFNMGLAPMDEVKNRQGVMYALDYDRMTKVGMADLATPATSFLQKEHPSYQEASTVYTLDVEKAKSLFAETGLTSVRLLASNHDFFAAVRPIIKESLEAAGLTVNYEEKQSADVYGTIDSDPNSFDIVVAPGDPSVFGDDADLLLRWWYSGDVWTDTRMHWKGQESHTKMQELLDQAVAASGDEQQELWGQAFDLASETLPMYPLFHRKTPTAFDAETLVDFKPIAVTGLSFVDVGTTE</sequence>
<gene>
    <name evidence="4" type="ORF">RPIT_12420</name>
</gene>
<dbReference type="Proteomes" id="UP000188324">
    <property type="component" value="Chromosome"/>
</dbReference>
<keyword evidence="5" id="KW-1185">Reference proteome</keyword>
<dbReference type="PROSITE" id="PS51318">
    <property type="entry name" value="TAT"/>
    <property type="match status" value="1"/>
</dbReference>
<reference evidence="4 5" key="1">
    <citation type="journal article" date="2016" name="Int. J. Syst. Evol. Microbiol.">
        <title>Tessaracoccus flavus sp. nov., isolated from the drainage system of a lindane-producing factory.</title>
        <authorList>
            <person name="Kumari R."/>
            <person name="Singh P."/>
            <person name="Schumann P."/>
            <person name="Lal R."/>
        </authorList>
    </citation>
    <scope>NUCLEOTIDE SEQUENCE [LARGE SCALE GENOMIC DNA]</scope>
    <source>
        <strain evidence="4 5">RP1T</strain>
    </source>
</reference>
<dbReference type="EMBL" id="CP019605">
    <property type="protein sequence ID" value="AQP45508.1"/>
    <property type="molecule type" value="Genomic_DNA"/>
</dbReference>
<dbReference type="PANTHER" id="PTHR30290:SF9">
    <property type="entry name" value="OLIGOPEPTIDE-BINDING PROTEIN APPA"/>
    <property type="match status" value="1"/>
</dbReference>
<dbReference type="Gene3D" id="3.40.190.10">
    <property type="entry name" value="Periplasmic binding protein-like II"/>
    <property type="match status" value="1"/>
</dbReference>
<dbReference type="PANTHER" id="PTHR30290">
    <property type="entry name" value="PERIPLASMIC BINDING COMPONENT OF ABC TRANSPORTER"/>
    <property type="match status" value="1"/>
</dbReference>
<dbReference type="Pfam" id="PF00496">
    <property type="entry name" value="SBP_bac_5"/>
    <property type="match status" value="1"/>
</dbReference>
<keyword evidence="3" id="KW-0732">Signal</keyword>
<proteinExistence type="inferred from homology"/>
<dbReference type="GO" id="GO:0042597">
    <property type="term" value="C:periplasmic space"/>
    <property type="evidence" value="ECO:0007669"/>
    <property type="project" value="UniProtKB-ARBA"/>
</dbReference>
<dbReference type="Gene3D" id="3.10.105.10">
    <property type="entry name" value="Dipeptide-binding Protein, Domain 3"/>
    <property type="match status" value="1"/>
</dbReference>
<dbReference type="InterPro" id="IPR000914">
    <property type="entry name" value="SBP_5_dom"/>
</dbReference>
<dbReference type="CDD" id="cd00995">
    <property type="entry name" value="PBP2_NikA_DppA_OppA_like"/>
    <property type="match status" value="1"/>
</dbReference>
<dbReference type="SUPFAM" id="SSF53850">
    <property type="entry name" value="Periplasmic binding protein-like II"/>
    <property type="match status" value="1"/>
</dbReference>
<dbReference type="OrthoDB" id="9796817at2"/>
<dbReference type="InterPro" id="IPR030678">
    <property type="entry name" value="Peptide/Ni-bd"/>
</dbReference>
<organism evidence="4 5">
    <name type="scientific">Tessaracoccus flavus</name>
    <dbReference type="NCBI Taxonomy" id="1610493"/>
    <lineage>
        <taxon>Bacteria</taxon>
        <taxon>Bacillati</taxon>
        <taxon>Actinomycetota</taxon>
        <taxon>Actinomycetes</taxon>
        <taxon>Propionibacteriales</taxon>
        <taxon>Propionibacteriaceae</taxon>
        <taxon>Tessaracoccus</taxon>
    </lineage>
</organism>
<evidence type="ECO:0000256" key="1">
    <source>
        <dbReference type="ARBA" id="ARBA00005695"/>
    </source>
</evidence>
<dbReference type="AlphaFoldDB" id="A0A1Q2CHA8"/>
<dbReference type="GO" id="GO:1904680">
    <property type="term" value="F:peptide transmembrane transporter activity"/>
    <property type="evidence" value="ECO:0007669"/>
    <property type="project" value="TreeGrafter"/>
</dbReference>
<dbReference type="GO" id="GO:0043190">
    <property type="term" value="C:ATP-binding cassette (ABC) transporter complex"/>
    <property type="evidence" value="ECO:0007669"/>
    <property type="project" value="InterPro"/>
</dbReference>
<dbReference type="STRING" id="1610493.RPIT_12420"/>
<dbReference type="InterPro" id="IPR039424">
    <property type="entry name" value="SBP_5"/>
</dbReference>
<dbReference type="InterPro" id="IPR006311">
    <property type="entry name" value="TAT_signal"/>
</dbReference>
<name>A0A1Q2CHA8_9ACTN</name>
<evidence type="ECO:0000313" key="5">
    <source>
        <dbReference type="Proteomes" id="UP000188324"/>
    </source>
</evidence>